<evidence type="ECO:0000259" key="7">
    <source>
        <dbReference type="PROSITE" id="PS50885"/>
    </source>
</evidence>
<dbReference type="EMBL" id="JBIGIB010000001">
    <property type="protein sequence ID" value="MFG6465077.1"/>
    <property type="molecule type" value="Genomic_DNA"/>
</dbReference>
<dbReference type="SMART" id="SM00283">
    <property type="entry name" value="MA"/>
    <property type="match status" value="1"/>
</dbReference>
<evidence type="ECO:0000313" key="8">
    <source>
        <dbReference type="EMBL" id="MFG6465077.1"/>
    </source>
</evidence>
<feature type="compositionally biased region" description="Low complexity" evidence="4">
    <location>
        <begin position="519"/>
        <end position="577"/>
    </location>
</feature>
<evidence type="ECO:0000259" key="6">
    <source>
        <dbReference type="PROSITE" id="PS50111"/>
    </source>
</evidence>
<accession>A0ABW7GTC1</accession>
<dbReference type="InterPro" id="IPR047347">
    <property type="entry name" value="YvaQ-like_sensor"/>
</dbReference>
<dbReference type="InterPro" id="IPR024478">
    <property type="entry name" value="HlyB_4HB_MCP"/>
</dbReference>
<keyword evidence="5" id="KW-0812">Transmembrane</keyword>
<dbReference type="Pfam" id="PF00015">
    <property type="entry name" value="MCPsignal"/>
    <property type="match status" value="1"/>
</dbReference>
<evidence type="ECO:0000256" key="1">
    <source>
        <dbReference type="ARBA" id="ARBA00022481"/>
    </source>
</evidence>
<comment type="similarity">
    <text evidence="2">Belongs to the methyl-accepting chemotaxis (MCP) protein family.</text>
</comment>
<reference evidence="8 9" key="1">
    <citation type="submission" date="2024-08" db="EMBL/GenBank/DDBJ databases">
        <authorList>
            <person name="Lu H."/>
        </authorList>
    </citation>
    <scope>NUCLEOTIDE SEQUENCE [LARGE SCALE GENOMIC DNA]</scope>
    <source>
        <strain evidence="8 9">BYS87W</strain>
    </source>
</reference>
<feature type="transmembrane region" description="Helical" evidence="5">
    <location>
        <begin position="191"/>
        <end position="211"/>
    </location>
</feature>
<evidence type="ECO:0000256" key="2">
    <source>
        <dbReference type="ARBA" id="ARBA00029447"/>
    </source>
</evidence>
<gene>
    <name evidence="8" type="ORF">ACG01O_00505</name>
</gene>
<comment type="caution">
    <text evidence="8">The sequence shown here is derived from an EMBL/GenBank/DDBJ whole genome shotgun (WGS) entry which is preliminary data.</text>
</comment>
<proteinExistence type="inferred from homology"/>
<keyword evidence="5" id="KW-0472">Membrane</keyword>
<feature type="region of interest" description="Disordered" evidence="4">
    <location>
        <begin position="316"/>
        <end position="340"/>
    </location>
</feature>
<dbReference type="PROSITE" id="PS50885">
    <property type="entry name" value="HAMP"/>
    <property type="match status" value="1"/>
</dbReference>
<feature type="region of interest" description="Disordered" evidence="4">
    <location>
        <begin position="519"/>
        <end position="586"/>
    </location>
</feature>
<dbReference type="RefSeq" id="WP_394379968.1">
    <property type="nucleotide sequence ID" value="NZ_JBIGIB010000001.1"/>
</dbReference>
<dbReference type="CDD" id="cd11386">
    <property type="entry name" value="MCP_signal"/>
    <property type="match status" value="1"/>
</dbReference>
<feature type="transmembrane region" description="Helical" evidence="5">
    <location>
        <begin position="12"/>
        <end position="32"/>
    </location>
</feature>
<dbReference type="InterPro" id="IPR003660">
    <property type="entry name" value="HAMP_dom"/>
</dbReference>
<keyword evidence="5" id="KW-1133">Transmembrane helix</keyword>
<dbReference type="PROSITE" id="PS50111">
    <property type="entry name" value="CHEMOTAXIS_TRANSDUC_2"/>
    <property type="match status" value="1"/>
</dbReference>
<feature type="domain" description="Methyl-accepting transducer" evidence="6">
    <location>
        <begin position="269"/>
        <end position="498"/>
    </location>
</feature>
<organism evidence="8 9">
    <name type="scientific">Pelomonas baiyunensis</name>
    <dbReference type="NCBI Taxonomy" id="3299026"/>
    <lineage>
        <taxon>Bacteria</taxon>
        <taxon>Pseudomonadati</taxon>
        <taxon>Pseudomonadota</taxon>
        <taxon>Betaproteobacteria</taxon>
        <taxon>Burkholderiales</taxon>
        <taxon>Sphaerotilaceae</taxon>
        <taxon>Roseateles</taxon>
    </lineage>
</organism>
<dbReference type="PANTHER" id="PTHR43531">
    <property type="entry name" value="PROTEIN ICFG"/>
    <property type="match status" value="1"/>
</dbReference>
<feature type="domain" description="HAMP" evidence="7">
    <location>
        <begin position="212"/>
        <end position="264"/>
    </location>
</feature>
<evidence type="ECO:0000256" key="5">
    <source>
        <dbReference type="SAM" id="Phobius"/>
    </source>
</evidence>
<sequence>MNPMQWKIGPRLAAAMGLMLLLLIVISAAALVQMQRMRFETNEITTNWLPSVATVNQINNNAADYRLAEYGHVLATDDADMAVKEKAMAAALAEFQKNNAAYSKLISSPEEQKLYNDFLSEWKLFMAVHEKIYAHSRKNETDQARALLEGESRKHFATASDILDQLVALNTQGSEKAGGEAETAYKTARNVVIGIAVAAALLALLASRLLISSITGPLGRAVAVADAVAGGDLRQEIDARGTDEPALLMAALERMRQGLMQTVGRVRANAESVSTASSQIAQGNTDLSQRTEEQASALQQTAATMAELATTVRSNADNARQADQLARSASEAARQGGSAVGDVVSTMRGISESSRRISDIIGTIDGIAFQTNILALNAAVEAARAGEQGRGFAVVAGEVRLLAQRSAEAAKEIKSLITHSVEQVERGSQQVDTAGQSMQSLEQAIQRVTDIVGEISTASAEQADGVNQMEQAVSQMDQATQQNAALVEESAAAAESLRQQAVQMVEIVGAFRTTDGASHAVRAPHAAPTAHRAPARAPSMRPAAAPRAPAKAPAPAPVATASPSPRAAAATPAAPAAGGDDDWTSF</sequence>
<evidence type="ECO:0000313" key="9">
    <source>
        <dbReference type="Proteomes" id="UP001606303"/>
    </source>
</evidence>
<protein>
    <submittedName>
        <fullName evidence="8">Methyl-accepting chemotaxis protein</fullName>
    </submittedName>
</protein>
<dbReference type="Proteomes" id="UP001606303">
    <property type="component" value="Unassembled WGS sequence"/>
</dbReference>
<dbReference type="CDD" id="cd19411">
    <property type="entry name" value="MCP2201-like_sensor"/>
    <property type="match status" value="1"/>
</dbReference>
<keyword evidence="3" id="KW-0807">Transducer</keyword>
<evidence type="ECO:0000256" key="3">
    <source>
        <dbReference type="PROSITE-ProRule" id="PRU00284"/>
    </source>
</evidence>
<evidence type="ECO:0000256" key="4">
    <source>
        <dbReference type="SAM" id="MobiDB-lite"/>
    </source>
</evidence>
<name>A0ABW7GTC1_9BURK</name>
<dbReference type="InterPro" id="IPR004089">
    <property type="entry name" value="MCPsignal_dom"/>
</dbReference>
<dbReference type="Pfam" id="PF12729">
    <property type="entry name" value="4HB_MCP_1"/>
    <property type="match status" value="1"/>
</dbReference>
<keyword evidence="9" id="KW-1185">Reference proteome</keyword>
<dbReference type="InterPro" id="IPR051310">
    <property type="entry name" value="MCP_chemotaxis"/>
</dbReference>
<dbReference type="Pfam" id="PF00672">
    <property type="entry name" value="HAMP"/>
    <property type="match status" value="1"/>
</dbReference>
<dbReference type="SUPFAM" id="SSF58104">
    <property type="entry name" value="Methyl-accepting chemotaxis protein (MCP) signaling domain"/>
    <property type="match status" value="1"/>
</dbReference>
<dbReference type="Gene3D" id="1.10.287.950">
    <property type="entry name" value="Methyl-accepting chemotaxis protein"/>
    <property type="match status" value="1"/>
</dbReference>
<dbReference type="SMART" id="SM00304">
    <property type="entry name" value="HAMP"/>
    <property type="match status" value="1"/>
</dbReference>
<keyword evidence="1" id="KW-0488">Methylation</keyword>
<dbReference type="PANTHER" id="PTHR43531:SF14">
    <property type="entry name" value="METHYL-ACCEPTING CHEMOTAXIS PROTEIN I-RELATED"/>
    <property type="match status" value="1"/>
</dbReference>